<feature type="domain" description="Response regulatory" evidence="12">
    <location>
        <begin position="6"/>
        <end position="123"/>
    </location>
</feature>
<dbReference type="Pfam" id="PF00072">
    <property type="entry name" value="Response_reg"/>
    <property type="match status" value="1"/>
</dbReference>
<dbReference type="SMART" id="SM00448">
    <property type="entry name" value="REC"/>
    <property type="match status" value="1"/>
</dbReference>
<keyword evidence="6" id="KW-0805">Transcription regulation</keyword>
<comment type="caution">
    <text evidence="13">The sequence shown here is derived from an EMBL/GenBank/DDBJ whole genome shotgun (WGS) entry which is preliminary data.</text>
</comment>
<keyword evidence="8" id="KW-0804">Transcription</keyword>
<dbReference type="Proteomes" id="UP000095003">
    <property type="component" value="Unassembled WGS sequence"/>
</dbReference>
<organism evidence="13 14">
    <name type="scientific">Eisenbergiella tayi</name>
    <dbReference type="NCBI Taxonomy" id="1432052"/>
    <lineage>
        <taxon>Bacteria</taxon>
        <taxon>Bacillati</taxon>
        <taxon>Bacillota</taxon>
        <taxon>Clostridia</taxon>
        <taxon>Lachnospirales</taxon>
        <taxon>Lachnospiraceae</taxon>
        <taxon>Eisenbergiella</taxon>
    </lineage>
</organism>
<sequence>MKNLQKIVIIDDEMILRNGFKYLCDWESHGFTIAGEAANGIEGFHLVEQIRPEIVITDIVMPGMDGISLTAQIKEHFPDTHIIVLSSYDDFSYAKSGFKLGIDDYLLKPELEASDLLHLLERLSISDNLTDKKSTASQFFQEILTFYSIEEKLCLAEFRDRGIFFQQTAPYILLVTSYTGSLPLHRFLPSITDSWLKFFPRFPSISCVTNHGNCCILFQIPSSLTAPSEDELSAFIRELEQLLLSPFLFACSSPFSSLEGLSQIYEEMCRLLSYRFYFPDKKLLTEQDIHKGDVSFPEALFTRCLDPLHLENARSLIYSYIEAVQKQAGTDVFTLKKQVENAVYTLIQALSDASFSTDEINSGKVMLFKRMDLSSDCDSLKQVLEETFCSLEDIVKKGTKERESSLFYQIEDYIRQNCDQELKLSELAKRFSINYTYLSTLFYQNTREHFPDYLNRTRVERAKELLRTTDDSIQCISENCGFMNQGYFSKVFKKIMSCSPKEYRKLYHRKS</sequence>
<keyword evidence="3" id="KW-0963">Cytoplasm</keyword>
<dbReference type="InterPro" id="IPR009057">
    <property type="entry name" value="Homeodomain-like_sf"/>
</dbReference>
<keyword evidence="5" id="KW-0902">Two-component regulatory system</keyword>
<dbReference type="PROSITE" id="PS01124">
    <property type="entry name" value="HTH_ARAC_FAMILY_2"/>
    <property type="match status" value="1"/>
</dbReference>
<protein>
    <recommendedName>
        <fullName evidence="2">Stage 0 sporulation protein A homolog</fullName>
    </recommendedName>
</protein>
<evidence type="ECO:0000259" key="12">
    <source>
        <dbReference type="PROSITE" id="PS50110"/>
    </source>
</evidence>
<feature type="domain" description="HTH araC/xylS-type" evidence="11">
    <location>
        <begin position="408"/>
        <end position="506"/>
    </location>
</feature>
<dbReference type="PANTHER" id="PTHR42713">
    <property type="entry name" value="HISTIDINE KINASE-RELATED"/>
    <property type="match status" value="1"/>
</dbReference>
<evidence type="ECO:0000256" key="7">
    <source>
        <dbReference type="ARBA" id="ARBA00023125"/>
    </source>
</evidence>
<dbReference type="SUPFAM" id="SSF52172">
    <property type="entry name" value="CheY-like"/>
    <property type="match status" value="1"/>
</dbReference>
<keyword evidence="7" id="KW-0238">DNA-binding</keyword>
<dbReference type="Gene3D" id="3.40.50.2300">
    <property type="match status" value="1"/>
</dbReference>
<evidence type="ECO:0000259" key="11">
    <source>
        <dbReference type="PROSITE" id="PS01124"/>
    </source>
</evidence>
<evidence type="ECO:0000256" key="6">
    <source>
        <dbReference type="ARBA" id="ARBA00023015"/>
    </source>
</evidence>
<evidence type="ECO:0000313" key="13">
    <source>
        <dbReference type="EMBL" id="ODM11467.1"/>
    </source>
</evidence>
<dbReference type="GO" id="GO:0003700">
    <property type="term" value="F:DNA-binding transcription factor activity"/>
    <property type="evidence" value="ECO:0007669"/>
    <property type="project" value="InterPro"/>
</dbReference>
<dbReference type="CDD" id="cd17536">
    <property type="entry name" value="REC_YesN-like"/>
    <property type="match status" value="1"/>
</dbReference>
<dbReference type="GeneID" id="93305019"/>
<dbReference type="PROSITE" id="PS50110">
    <property type="entry name" value="RESPONSE_REGULATORY"/>
    <property type="match status" value="1"/>
</dbReference>
<evidence type="ECO:0000256" key="8">
    <source>
        <dbReference type="ARBA" id="ARBA00023163"/>
    </source>
</evidence>
<dbReference type="PANTHER" id="PTHR42713:SF3">
    <property type="entry name" value="TRANSCRIPTIONAL REGULATORY PROTEIN HPTR"/>
    <property type="match status" value="1"/>
</dbReference>
<dbReference type="InterPro" id="IPR018060">
    <property type="entry name" value="HTH_AraC"/>
</dbReference>
<dbReference type="InterPro" id="IPR001789">
    <property type="entry name" value="Sig_transdc_resp-reg_receiver"/>
</dbReference>
<dbReference type="PROSITE" id="PS00041">
    <property type="entry name" value="HTH_ARAC_FAMILY_1"/>
    <property type="match status" value="1"/>
</dbReference>
<gene>
    <name evidence="13" type="ORF">BEH84_02078</name>
</gene>
<dbReference type="InterPro" id="IPR018062">
    <property type="entry name" value="HTH_AraC-typ_CS"/>
</dbReference>
<evidence type="ECO:0000256" key="2">
    <source>
        <dbReference type="ARBA" id="ARBA00018672"/>
    </source>
</evidence>
<dbReference type="GO" id="GO:0043565">
    <property type="term" value="F:sequence-specific DNA binding"/>
    <property type="evidence" value="ECO:0007669"/>
    <property type="project" value="InterPro"/>
</dbReference>
<keyword evidence="4 10" id="KW-0597">Phosphoprotein</keyword>
<evidence type="ECO:0000256" key="4">
    <source>
        <dbReference type="ARBA" id="ARBA00022553"/>
    </source>
</evidence>
<dbReference type="AlphaFoldDB" id="A0A1E3ARX9"/>
<evidence type="ECO:0000256" key="10">
    <source>
        <dbReference type="PROSITE-ProRule" id="PRU00169"/>
    </source>
</evidence>
<evidence type="ECO:0000256" key="1">
    <source>
        <dbReference type="ARBA" id="ARBA00004496"/>
    </source>
</evidence>
<comment type="function">
    <text evidence="9">May play the central regulatory role in sporulation. It may be an element of the effector pathway responsible for the activation of sporulation genes in response to nutritional stress. Spo0A may act in concert with spo0H (a sigma factor) to control the expression of some genes that are critical to the sporulation process.</text>
</comment>
<reference evidence="13 14" key="1">
    <citation type="submission" date="2016-07" db="EMBL/GenBank/DDBJ databases">
        <title>Characterization of isolates of Eisenbergiella tayi derived from blood cultures, using whole genome sequencing.</title>
        <authorList>
            <person name="Burdz T."/>
            <person name="Wiebe D."/>
            <person name="Huynh C."/>
            <person name="Bernard K."/>
        </authorList>
    </citation>
    <scope>NUCLEOTIDE SEQUENCE [LARGE SCALE GENOMIC DNA]</scope>
    <source>
        <strain evidence="13 14">NML 120489</strain>
    </source>
</reference>
<evidence type="ECO:0000313" key="14">
    <source>
        <dbReference type="Proteomes" id="UP000095003"/>
    </source>
</evidence>
<evidence type="ECO:0000256" key="3">
    <source>
        <dbReference type="ARBA" id="ARBA00022490"/>
    </source>
</evidence>
<accession>A0A1E3ARX9</accession>
<dbReference type="Pfam" id="PF12833">
    <property type="entry name" value="HTH_18"/>
    <property type="match status" value="1"/>
</dbReference>
<feature type="modified residue" description="4-aspartylphosphate" evidence="10">
    <location>
        <position position="58"/>
    </location>
</feature>
<proteinExistence type="predicted"/>
<dbReference type="PATRIC" id="fig|1432052.3.peg.2284"/>
<dbReference type="EMBL" id="MCGI01000002">
    <property type="protein sequence ID" value="ODM11467.1"/>
    <property type="molecule type" value="Genomic_DNA"/>
</dbReference>
<dbReference type="SUPFAM" id="SSF46689">
    <property type="entry name" value="Homeodomain-like"/>
    <property type="match status" value="1"/>
</dbReference>
<dbReference type="GO" id="GO:0005737">
    <property type="term" value="C:cytoplasm"/>
    <property type="evidence" value="ECO:0007669"/>
    <property type="project" value="UniProtKB-SubCell"/>
</dbReference>
<dbReference type="SMART" id="SM00342">
    <property type="entry name" value="HTH_ARAC"/>
    <property type="match status" value="1"/>
</dbReference>
<dbReference type="RefSeq" id="WP_069156758.1">
    <property type="nucleotide sequence ID" value="NZ_DBFYTC010000256.1"/>
</dbReference>
<evidence type="ECO:0000256" key="5">
    <source>
        <dbReference type="ARBA" id="ARBA00023012"/>
    </source>
</evidence>
<dbReference type="InterPro" id="IPR011006">
    <property type="entry name" value="CheY-like_superfamily"/>
</dbReference>
<dbReference type="InterPro" id="IPR051552">
    <property type="entry name" value="HptR"/>
</dbReference>
<comment type="subcellular location">
    <subcellularLocation>
        <location evidence="1">Cytoplasm</location>
    </subcellularLocation>
</comment>
<dbReference type="Gene3D" id="1.10.10.60">
    <property type="entry name" value="Homeodomain-like"/>
    <property type="match status" value="2"/>
</dbReference>
<name>A0A1E3ARX9_9FIRM</name>
<evidence type="ECO:0000256" key="9">
    <source>
        <dbReference type="ARBA" id="ARBA00024867"/>
    </source>
</evidence>
<dbReference type="GO" id="GO:0000160">
    <property type="term" value="P:phosphorelay signal transduction system"/>
    <property type="evidence" value="ECO:0007669"/>
    <property type="project" value="UniProtKB-KW"/>
</dbReference>